<comment type="caution">
    <text evidence="1">The sequence shown here is derived from an EMBL/GenBank/DDBJ whole genome shotgun (WGS) entry which is preliminary data.</text>
</comment>
<gene>
    <name evidence="1" type="ORF">DERP_009788</name>
</gene>
<dbReference type="EMBL" id="NJHN03000128">
    <property type="protein sequence ID" value="KAH9412806.1"/>
    <property type="molecule type" value="Genomic_DNA"/>
</dbReference>
<evidence type="ECO:0000313" key="1">
    <source>
        <dbReference type="EMBL" id="KAH9412806.1"/>
    </source>
</evidence>
<proteinExistence type="predicted"/>
<sequence>MNNEQKINVAEQQQQQLSTLSNFQTISIHNRLKLESELSSASPIVYQVQNSVVFSEKILFEEYS</sequence>
<protein>
    <submittedName>
        <fullName evidence="1">Uncharacterized protein</fullName>
    </submittedName>
</protein>
<organism evidence="1 2">
    <name type="scientific">Dermatophagoides pteronyssinus</name>
    <name type="common">European house dust mite</name>
    <dbReference type="NCBI Taxonomy" id="6956"/>
    <lineage>
        <taxon>Eukaryota</taxon>
        <taxon>Metazoa</taxon>
        <taxon>Ecdysozoa</taxon>
        <taxon>Arthropoda</taxon>
        <taxon>Chelicerata</taxon>
        <taxon>Arachnida</taxon>
        <taxon>Acari</taxon>
        <taxon>Acariformes</taxon>
        <taxon>Sarcoptiformes</taxon>
        <taxon>Astigmata</taxon>
        <taxon>Psoroptidia</taxon>
        <taxon>Analgoidea</taxon>
        <taxon>Pyroglyphidae</taxon>
        <taxon>Dermatophagoidinae</taxon>
        <taxon>Dermatophagoides</taxon>
    </lineage>
</organism>
<name>A0ABQ8IR52_DERPT</name>
<reference evidence="1 2" key="1">
    <citation type="journal article" date="2018" name="J. Allergy Clin. Immunol.">
        <title>High-quality assembly of Dermatophagoides pteronyssinus genome and transcriptome reveals a wide range of novel allergens.</title>
        <authorList>
            <person name="Liu X.Y."/>
            <person name="Yang K.Y."/>
            <person name="Wang M.Q."/>
            <person name="Kwok J.S."/>
            <person name="Zeng X."/>
            <person name="Yang Z."/>
            <person name="Xiao X.J."/>
            <person name="Lau C.P."/>
            <person name="Li Y."/>
            <person name="Huang Z.M."/>
            <person name="Ba J.G."/>
            <person name="Yim A.K."/>
            <person name="Ouyang C.Y."/>
            <person name="Ngai S.M."/>
            <person name="Chan T.F."/>
            <person name="Leung E.L."/>
            <person name="Liu L."/>
            <person name="Liu Z.G."/>
            <person name="Tsui S.K."/>
        </authorList>
    </citation>
    <scope>NUCLEOTIDE SEQUENCE [LARGE SCALE GENOMIC DNA]</scope>
    <source>
        <strain evidence="1">Derp</strain>
    </source>
</reference>
<dbReference type="Proteomes" id="UP000887458">
    <property type="component" value="Unassembled WGS sequence"/>
</dbReference>
<reference evidence="1 2" key="2">
    <citation type="journal article" date="2022" name="Mol. Biol. Evol.">
        <title>Comparative Genomics Reveals Insights into the Divergent Evolution of Astigmatic Mites and Household Pest Adaptations.</title>
        <authorList>
            <person name="Xiong Q."/>
            <person name="Wan A.T."/>
            <person name="Liu X."/>
            <person name="Fung C.S."/>
            <person name="Xiao X."/>
            <person name="Malainual N."/>
            <person name="Hou J."/>
            <person name="Wang L."/>
            <person name="Wang M."/>
            <person name="Yang K.Y."/>
            <person name="Cui Y."/>
            <person name="Leung E.L."/>
            <person name="Nong W."/>
            <person name="Shin S.K."/>
            <person name="Au S.W."/>
            <person name="Jeong K.Y."/>
            <person name="Chew F.T."/>
            <person name="Hui J.H."/>
            <person name="Leung T.F."/>
            <person name="Tungtrongchitr A."/>
            <person name="Zhong N."/>
            <person name="Liu Z."/>
            <person name="Tsui S.K."/>
        </authorList>
    </citation>
    <scope>NUCLEOTIDE SEQUENCE [LARGE SCALE GENOMIC DNA]</scope>
    <source>
        <tissue evidence="1">Whole mite body</tissue>
    </source>
</reference>
<keyword evidence="2" id="KW-1185">Reference proteome</keyword>
<accession>A0ABQ8IR52</accession>
<evidence type="ECO:0000313" key="2">
    <source>
        <dbReference type="Proteomes" id="UP000887458"/>
    </source>
</evidence>